<dbReference type="AlphaFoldDB" id="A0A7X8YHC4"/>
<dbReference type="PROSITE" id="PS50022">
    <property type="entry name" value="FA58C_3"/>
    <property type="match status" value="1"/>
</dbReference>
<proteinExistence type="predicted"/>
<name>A0A7X8YHC4_9VIBR</name>
<dbReference type="InterPro" id="IPR000421">
    <property type="entry name" value="FA58C"/>
</dbReference>
<dbReference type="Gene3D" id="2.60.120.200">
    <property type="match status" value="1"/>
</dbReference>
<dbReference type="Proteomes" id="UP000535589">
    <property type="component" value="Unassembled WGS sequence"/>
</dbReference>
<dbReference type="Pfam" id="PF08787">
    <property type="entry name" value="Alginate_lyase2"/>
    <property type="match status" value="1"/>
</dbReference>
<dbReference type="EMBL" id="JABAIK010000009">
    <property type="protein sequence ID" value="NLS13435.1"/>
    <property type="molecule type" value="Genomic_DNA"/>
</dbReference>
<gene>
    <name evidence="4" type="ORF">HGP28_11075</name>
</gene>
<dbReference type="RefSeq" id="WP_168836518.1">
    <property type="nucleotide sequence ID" value="NZ_JABAIK010000009.1"/>
</dbReference>
<dbReference type="Gene3D" id="2.60.120.260">
    <property type="entry name" value="Galactose-binding domain-like"/>
    <property type="match status" value="1"/>
</dbReference>
<evidence type="ECO:0000256" key="2">
    <source>
        <dbReference type="SAM" id="SignalP"/>
    </source>
</evidence>
<evidence type="ECO:0000256" key="1">
    <source>
        <dbReference type="SAM" id="MobiDB-lite"/>
    </source>
</evidence>
<dbReference type="SUPFAM" id="SSF49785">
    <property type="entry name" value="Galactose-binding domain-like"/>
    <property type="match status" value="1"/>
</dbReference>
<organism evidence="4 5">
    <name type="scientific">Vibrio agarilyticus</name>
    <dbReference type="NCBI Taxonomy" id="2726741"/>
    <lineage>
        <taxon>Bacteria</taxon>
        <taxon>Pseudomonadati</taxon>
        <taxon>Pseudomonadota</taxon>
        <taxon>Gammaproteobacteria</taxon>
        <taxon>Vibrionales</taxon>
        <taxon>Vibrionaceae</taxon>
        <taxon>Vibrio</taxon>
    </lineage>
</organism>
<evidence type="ECO:0000313" key="5">
    <source>
        <dbReference type="Proteomes" id="UP000535589"/>
    </source>
</evidence>
<feature type="signal peptide" evidence="2">
    <location>
        <begin position="1"/>
        <end position="22"/>
    </location>
</feature>
<keyword evidence="2" id="KW-0732">Signal</keyword>
<dbReference type="InterPro" id="IPR014895">
    <property type="entry name" value="Alginate_lyase_2"/>
</dbReference>
<dbReference type="InterPro" id="IPR008979">
    <property type="entry name" value="Galactose-bd-like_sf"/>
</dbReference>
<protein>
    <recommendedName>
        <fullName evidence="3">F5/8 type C domain-containing protein</fullName>
    </recommendedName>
</protein>
<reference evidence="4 5" key="1">
    <citation type="submission" date="2020-04" db="EMBL/GenBank/DDBJ databases">
        <title>Vibrio sp. SM6, a novel species isolated from seawater.</title>
        <authorList>
            <person name="Wang X."/>
        </authorList>
    </citation>
    <scope>NUCLEOTIDE SEQUENCE [LARGE SCALE GENOMIC DNA]</scope>
    <source>
        <strain evidence="4 5">SM6</strain>
    </source>
</reference>
<accession>A0A7X8YHC4</accession>
<keyword evidence="5" id="KW-1185">Reference proteome</keyword>
<comment type="caution">
    <text evidence="4">The sequence shown here is derived from an EMBL/GenBank/DDBJ whole genome shotgun (WGS) entry which is preliminary data.</text>
</comment>
<feature type="region of interest" description="Disordered" evidence="1">
    <location>
        <begin position="154"/>
        <end position="179"/>
    </location>
</feature>
<feature type="chain" id="PRO_5031145982" description="F5/8 type C domain-containing protein" evidence="2">
    <location>
        <begin position="23"/>
        <end position="464"/>
    </location>
</feature>
<dbReference type="InterPro" id="IPR013320">
    <property type="entry name" value="ConA-like_dom_sf"/>
</dbReference>
<dbReference type="Pfam" id="PF00754">
    <property type="entry name" value="F5_F8_type_C"/>
    <property type="match status" value="1"/>
</dbReference>
<evidence type="ECO:0000313" key="4">
    <source>
        <dbReference type="EMBL" id="NLS13435.1"/>
    </source>
</evidence>
<dbReference type="SUPFAM" id="SSF49899">
    <property type="entry name" value="Concanavalin A-like lectins/glucanases"/>
    <property type="match status" value="1"/>
</dbReference>
<feature type="domain" description="F5/8 type C" evidence="3">
    <location>
        <begin position="7"/>
        <end position="156"/>
    </location>
</feature>
<sequence>MIVIKKAVNFTLLMCMSSVATAAQLSIQSASDWGGAASKYPASNAIDGSTAWASRWAASNGSSENLVLDLGSAQSVTDVAIAWGKGDDRTHRFEVRTSVDGSSWAKVFAGTSSGKSETYENYDMEDVKARYVRIKVFENSDGDEYTNIKEVRLYGSDSGTTPPVEPGDPNNPDYGLDSSQPPSYNFDLWDWYLSVPTDTDNSGTADSIKEDQLNNGYESQYFYTGTDGGMVFECTVGGYKTSKNTSYTRTELREMLRRGDTSVGTSSAENNWAFSSIPSSSQGEFGGIDGIMNATLAVNRVTTTASSNQQNGRIIIGQIHAEHNEPIRLYYHKLPGNAKGAIYFAHETSKSDGGDETWYNLLGSMVKSNGDLNSTSNPSDGIELDEHFSYQIKVKGDTLSVTLSQAGKELASEEVNMASSGYDDADNYMYFKAGIYLQDKTGDDDDFAKATFYQLTNTHDNYGY</sequence>
<evidence type="ECO:0000259" key="3">
    <source>
        <dbReference type="PROSITE" id="PS50022"/>
    </source>
</evidence>